<gene>
    <name evidence="1" type="ORF">MRATA1EN22A_LOCUS7408</name>
</gene>
<proteinExistence type="predicted"/>
<evidence type="ECO:0000313" key="1">
    <source>
        <dbReference type="EMBL" id="CAM9783976.1"/>
    </source>
</evidence>
<accession>A0AC59YKK5</accession>
<dbReference type="Proteomes" id="UP001162501">
    <property type="component" value="Chromosome 17"/>
</dbReference>
<sequence>MSVDPERHTLTHTHSHARTHAGPSAAPPAPPRTFTPSAVPSDPAPGAQPLPTLRTNRTGSTEMAGNPHHPAAAVPASPRPPGGGEEGERCPGLLPLRRPSARGSAAGSRPATSAGPAGTRPEGGPEPRGPSPAPSAAEVRAPPHPGCPGRGAGFPPHFRPTIGNLVFPNFVPPGELEGRPPPPGADLRALRLLPLKAPRKLRS</sequence>
<reference evidence="1" key="1">
    <citation type="submission" date="2023-05" db="EMBL/GenBank/DDBJ databases">
        <authorList>
            <consortium name="ELIXIR-Norway"/>
        </authorList>
    </citation>
    <scope>NUCLEOTIDE SEQUENCE</scope>
</reference>
<evidence type="ECO:0000313" key="2">
    <source>
        <dbReference type="Proteomes" id="UP001162501"/>
    </source>
</evidence>
<name>A0AC59YKK5_RANTA</name>
<protein>
    <submittedName>
        <fullName evidence="1">Uncharacterized protein</fullName>
    </submittedName>
</protein>
<organism evidence="1 2">
    <name type="scientific">Rangifer tarandus platyrhynchus</name>
    <name type="common">Svalbard reindeer</name>
    <dbReference type="NCBI Taxonomy" id="3082113"/>
    <lineage>
        <taxon>Eukaryota</taxon>
        <taxon>Metazoa</taxon>
        <taxon>Chordata</taxon>
        <taxon>Craniata</taxon>
        <taxon>Vertebrata</taxon>
        <taxon>Euteleostomi</taxon>
        <taxon>Mammalia</taxon>
        <taxon>Eutheria</taxon>
        <taxon>Laurasiatheria</taxon>
        <taxon>Artiodactyla</taxon>
        <taxon>Ruminantia</taxon>
        <taxon>Pecora</taxon>
        <taxon>Cervidae</taxon>
        <taxon>Odocoileinae</taxon>
        <taxon>Rangifer</taxon>
    </lineage>
</organism>
<reference evidence="1" key="2">
    <citation type="submission" date="2025-03" db="EMBL/GenBank/DDBJ databases">
        <authorList>
            <consortium name="ELIXIR-Norway"/>
            <consortium name="Elixir Norway"/>
        </authorList>
    </citation>
    <scope>NUCLEOTIDE SEQUENCE</scope>
</reference>
<dbReference type="EMBL" id="OX596101">
    <property type="protein sequence ID" value="CAM9783976.1"/>
    <property type="molecule type" value="Genomic_DNA"/>
</dbReference>